<evidence type="ECO:0000256" key="1">
    <source>
        <dbReference type="SAM" id="Phobius"/>
    </source>
</evidence>
<feature type="transmembrane region" description="Helical" evidence="1">
    <location>
        <begin position="142"/>
        <end position="163"/>
    </location>
</feature>
<comment type="caution">
    <text evidence="2">The sequence shown here is derived from an EMBL/GenBank/DDBJ whole genome shotgun (WGS) entry which is preliminary data.</text>
</comment>
<keyword evidence="1" id="KW-0812">Transmembrane</keyword>
<dbReference type="EMBL" id="QGKX02001290">
    <property type="protein sequence ID" value="KAF3535995.1"/>
    <property type="molecule type" value="Genomic_DNA"/>
</dbReference>
<protein>
    <submittedName>
        <fullName evidence="2">Uncharacterized protein</fullName>
    </submittedName>
</protein>
<name>A0A8S9PWP7_BRACR</name>
<dbReference type="Proteomes" id="UP000712600">
    <property type="component" value="Unassembled WGS sequence"/>
</dbReference>
<gene>
    <name evidence="2" type="ORF">F2Q69_00024036</name>
</gene>
<organism evidence="2 3">
    <name type="scientific">Brassica cretica</name>
    <name type="common">Mustard</name>
    <dbReference type="NCBI Taxonomy" id="69181"/>
    <lineage>
        <taxon>Eukaryota</taxon>
        <taxon>Viridiplantae</taxon>
        <taxon>Streptophyta</taxon>
        <taxon>Embryophyta</taxon>
        <taxon>Tracheophyta</taxon>
        <taxon>Spermatophyta</taxon>
        <taxon>Magnoliopsida</taxon>
        <taxon>eudicotyledons</taxon>
        <taxon>Gunneridae</taxon>
        <taxon>Pentapetalae</taxon>
        <taxon>rosids</taxon>
        <taxon>malvids</taxon>
        <taxon>Brassicales</taxon>
        <taxon>Brassicaceae</taxon>
        <taxon>Brassiceae</taxon>
        <taxon>Brassica</taxon>
    </lineage>
</organism>
<evidence type="ECO:0000313" key="3">
    <source>
        <dbReference type="Proteomes" id="UP000712600"/>
    </source>
</evidence>
<keyword evidence="1" id="KW-1133">Transmembrane helix</keyword>
<reference evidence="2" key="1">
    <citation type="submission" date="2019-12" db="EMBL/GenBank/DDBJ databases">
        <title>Genome sequencing and annotation of Brassica cretica.</title>
        <authorList>
            <person name="Studholme D.J."/>
            <person name="Sarris P."/>
        </authorList>
    </citation>
    <scope>NUCLEOTIDE SEQUENCE</scope>
    <source>
        <strain evidence="2">PFS-109/04</strain>
        <tissue evidence="2">Leaf</tissue>
    </source>
</reference>
<accession>A0A8S9PWP7</accession>
<dbReference type="AlphaFoldDB" id="A0A8S9PWP7"/>
<keyword evidence="1" id="KW-0472">Membrane</keyword>
<proteinExistence type="predicted"/>
<evidence type="ECO:0000313" key="2">
    <source>
        <dbReference type="EMBL" id="KAF3535995.1"/>
    </source>
</evidence>
<sequence length="237" mass="26311">MSRKGPTGRMFGFGRRFWLRPQEYGPSGRKWAVLSVLTEYFCMLIPPFVMQVDVSTVLSLAQRISVCDYMANTRRNVRDGQEENVNATIVDNTGANIREDAGGVDGAARGARENEMPPPPPPLVVPPMDEAMANMMPMMQAFFTQMFQCLQLSVAAVAVGVVMTACGTCGKMHRGAKGSVTFAVILDIWLGTAEHLGMRKRLVRVVNVQKVISNNQLRGKTWHQGCICWALRMEQTR</sequence>